<evidence type="ECO:0000313" key="2">
    <source>
        <dbReference type="Proteomes" id="UP000294933"/>
    </source>
</evidence>
<dbReference type="AlphaFoldDB" id="A0A4Y7Q3U4"/>
<dbReference type="SUPFAM" id="SSF52047">
    <property type="entry name" value="RNI-like"/>
    <property type="match status" value="1"/>
</dbReference>
<dbReference type="STRING" id="50990.A0A4Y7Q3U4"/>
<reference evidence="1 2" key="1">
    <citation type="submission" date="2018-06" db="EMBL/GenBank/DDBJ databases">
        <title>A transcriptomic atlas of mushroom development highlights an independent origin of complex multicellularity.</title>
        <authorList>
            <consortium name="DOE Joint Genome Institute"/>
            <person name="Krizsan K."/>
            <person name="Almasi E."/>
            <person name="Merenyi Z."/>
            <person name="Sahu N."/>
            <person name="Viragh M."/>
            <person name="Koszo T."/>
            <person name="Mondo S."/>
            <person name="Kiss B."/>
            <person name="Balint B."/>
            <person name="Kues U."/>
            <person name="Barry K."/>
            <person name="Hegedus J.C."/>
            <person name="Henrissat B."/>
            <person name="Johnson J."/>
            <person name="Lipzen A."/>
            <person name="Ohm R."/>
            <person name="Nagy I."/>
            <person name="Pangilinan J."/>
            <person name="Yan J."/>
            <person name="Xiong Y."/>
            <person name="Grigoriev I.V."/>
            <person name="Hibbett D.S."/>
            <person name="Nagy L.G."/>
        </authorList>
    </citation>
    <scope>NUCLEOTIDE SEQUENCE [LARGE SCALE GENOMIC DNA]</scope>
    <source>
        <strain evidence="1 2">SZMC22713</strain>
    </source>
</reference>
<keyword evidence="2" id="KW-1185">Reference proteome</keyword>
<accession>A0A4Y7Q3U4</accession>
<gene>
    <name evidence="1" type="ORF">BD410DRAFT_257061</name>
</gene>
<sequence length="468" mass="52589">MTSDIANAAVSQSHQRESTPIDSLPYELLSHVFIFCFLNHAHISWHWSPCARPSTKEAPLLLLRVCRAWRDCALSTPLLWSGLTICTPTVFCRTIVPYVKAAKEWLARAGSIPLSIVLVYDRANETDRGEIVDAALADIFIPSRTWRAVVLIIREPRRSPRVDSILTLILRNAPELEKFSFDVSGIVMNENIQNFSIGHAPKLTALTLTASSWANGVSVSLETDQLYGIRELRLQWLECSNDCLDILDRCPLVEVLHVSVRGRNPHTRQASIRTLPQLRTFHVVAQTKADVDTLFWGLTTPALNEFSMNHNGNLVEVIPCPHLAQLFARSQAPLMALSLLNSPMPEDNIIGCLLHVPTLTTLSGDGWVFRSAIMEKLTPCLDPIRVPLCPNISTVKFTGEHTDFTAAAAMLRERWSISRQNLNKRARRAGLKVTTPARVEMRPDNRFKFRDCPGMQECEKQGMVVWFI</sequence>
<dbReference type="VEuPathDB" id="FungiDB:BD410DRAFT_257061"/>
<dbReference type="Gene3D" id="3.80.10.10">
    <property type="entry name" value="Ribonuclease Inhibitor"/>
    <property type="match status" value="1"/>
</dbReference>
<organism evidence="1 2">
    <name type="scientific">Rickenella mellea</name>
    <dbReference type="NCBI Taxonomy" id="50990"/>
    <lineage>
        <taxon>Eukaryota</taxon>
        <taxon>Fungi</taxon>
        <taxon>Dikarya</taxon>
        <taxon>Basidiomycota</taxon>
        <taxon>Agaricomycotina</taxon>
        <taxon>Agaricomycetes</taxon>
        <taxon>Hymenochaetales</taxon>
        <taxon>Rickenellaceae</taxon>
        <taxon>Rickenella</taxon>
    </lineage>
</organism>
<evidence type="ECO:0000313" key="1">
    <source>
        <dbReference type="EMBL" id="TDL22317.1"/>
    </source>
</evidence>
<dbReference type="Proteomes" id="UP000294933">
    <property type="component" value="Unassembled WGS sequence"/>
</dbReference>
<protein>
    <submittedName>
        <fullName evidence="1">Uncharacterized protein</fullName>
    </submittedName>
</protein>
<proteinExistence type="predicted"/>
<name>A0A4Y7Q3U4_9AGAM</name>
<dbReference type="InterPro" id="IPR032675">
    <property type="entry name" value="LRR_dom_sf"/>
</dbReference>
<dbReference type="OrthoDB" id="2269034at2759"/>
<dbReference type="EMBL" id="ML170175">
    <property type="protein sequence ID" value="TDL22317.1"/>
    <property type="molecule type" value="Genomic_DNA"/>
</dbReference>